<dbReference type="Proteomes" id="UP000288716">
    <property type="component" value="Unassembled WGS sequence"/>
</dbReference>
<dbReference type="VEuPathDB" id="VectorBase:LDEU008679"/>
<dbReference type="Pfam" id="PF00326">
    <property type="entry name" value="Peptidase_S9"/>
    <property type="match status" value="1"/>
</dbReference>
<protein>
    <recommendedName>
        <fullName evidence="5">acylaminoacyl-peptidase</fullName>
        <ecNumber evidence="5">3.4.19.1</ecNumber>
    </recommendedName>
</protein>
<dbReference type="InterPro" id="IPR001375">
    <property type="entry name" value="Peptidase_S9_cat"/>
</dbReference>
<dbReference type="STRING" id="299467.A0A443S774"/>
<evidence type="ECO:0000256" key="3">
    <source>
        <dbReference type="ARBA" id="ARBA00010040"/>
    </source>
</evidence>
<dbReference type="EC" id="3.4.19.1" evidence="5"/>
<comment type="caution">
    <text evidence="10">The sequence shown here is derived from an EMBL/GenBank/DDBJ whole genome shotgun (WGS) entry which is preliminary data.</text>
</comment>
<dbReference type="SUPFAM" id="SSF82171">
    <property type="entry name" value="DPP6 N-terminal domain-like"/>
    <property type="match status" value="1"/>
</dbReference>
<dbReference type="PANTHER" id="PTHR42776">
    <property type="entry name" value="SERINE PEPTIDASE S9 FAMILY MEMBER"/>
    <property type="match status" value="1"/>
</dbReference>
<comment type="catalytic activity">
    <reaction evidence="1">
        <text>Cleavage of an N-acetyl or N-formyl amino acid from the N-terminus of a polypeptide.</text>
        <dbReference type="EC" id="3.4.19.1"/>
    </reaction>
</comment>
<evidence type="ECO:0000259" key="9">
    <source>
        <dbReference type="Pfam" id="PF19283"/>
    </source>
</evidence>
<sequence>MSSSSNTESYERQFVNLYRRFARIAVPNKATIDKNGDSYSLVVHYSQRDLDLMENISFKKYYNVNVSKIGIESISCQSEPCDTTLELAVKYSKSRQWKVVVKKNIRENAKFKSFIEIWESDTKIKTLTPEILEKNHGEISLSEDFLAVHWSPNEKYFLYTAEYKSPKSESFFKQSAESATMQEESEVIRGNEYLYKDDWGEGMNGVRHPCIYIVDVEDNFKIRCVEVENFSLADAFWIDNDKIGCVALNEYPYRLGVAMCCMRPSVLYSFDWRKELPKPKILYGEHEESIRSPRKNGKTILFLCSDALSSHSKASKLMCYNIETNHTQVIIDKYSSEVNFVPIYTHYLPINCFTLDGKYMLFHTLMKCRSALCIVDLNNKSLKVMNSPLFATRVMDVRHDLLVLLSSAPNHFPSIYIAKLQTDVELLKFEEVEMNHRHLTDDIDFRIEEMFIEEKGEKFPLHTLLVGPSHKMNVACATVVNPHGGPHLTFLGTFTHMIALFAKIGFKTLLINFRGSTGINEEYVNVLCGNIGEMDVKDVMHCIQHHVEKGDIDMKNIFLFGGSHGGFIVTHLCGQFPDFGFKACATRNPVIDISSMIELTDIPDWCLTEINVRDQSYKFGDFGNVESLTACFLKSPMKYVNNIKTPIFLLLGKYDKRVPKTQSIKYYKVLKTCGVDVKCHVYDDKHDLQQVNVDADAFVDIALWFYKYIDNKYKNDITQEVYDGVCL</sequence>
<evidence type="ECO:0000256" key="2">
    <source>
        <dbReference type="ARBA" id="ARBA00004496"/>
    </source>
</evidence>
<gene>
    <name evidence="10" type="ORF">B4U80_03855</name>
</gene>
<evidence type="ECO:0000259" key="8">
    <source>
        <dbReference type="Pfam" id="PF00326"/>
    </source>
</evidence>
<keyword evidence="6" id="KW-0963">Cytoplasm</keyword>
<feature type="domain" description="Peptidase S9 prolyl oligopeptidase catalytic" evidence="8">
    <location>
        <begin position="494"/>
        <end position="711"/>
    </location>
</feature>
<evidence type="ECO:0000313" key="10">
    <source>
        <dbReference type="EMBL" id="RWS23361.1"/>
    </source>
</evidence>
<dbReference type="Gene3D" id="3.40.50.1820">
    <property type="entry name" value="alpha/beta hydrolase"/>
    <property type="match status" value="1"/>
</dbReference>
<evidence type="ECO:0000256" key="5">
    <source>
        <dbReference type="ARBA" id="ARBA00012917"/>
    </source>
</evidence>
<evidence type="ECO:0000256" key="7">
    <source>
        <dbReference type="ARBA" id="ARBA00022801"/>
    </source>
</evidence>
<comment type="subcellular location">
    <subcellularLocation>
        <location evidence="2">Cytoplasm</location>
    </subcellularLocation>
</comment>
<dbReference type="OrthoDB" id="416344at2759"/>
<evidence type="ECO:0000256" key="6">
    <source>
        <dbReference type="ARBA" id="ARBA00022490"/>
    </source>
</evidence>
<organism evidence="10 11">
    <name type="scientific">Leptotrombidium deliense</name>
    <dbReference type="NCBI Taxonomy" id="299467"/>
    <lineage>
        <taxon>Eukaryota</taxon>
        <taxon>Metazoa</taxon>
        <taxon>Ecdysozoa</taxon>
        <taxon>Arthropoda</taxon>
        <taxon>Chelicerata</taxon>
        <taxon>Arachnida</taxon>
        <taxon>Acari</taxon>
        <taxon>Acariformes</taxon>
        <taxon>Trombidiformes</taxon>
        <taxon>Prostigmata</taxon>
        <taxon>Anystina</taxon>
        <taxon>Parasitengona</taxon>
        <taxon>Trombiculoidea</taxon>
        <taxon>Trombiculidae</taxon>
        <taxon>Leptotrombidium</taxon>
    </lineage>
</organism>
<dbReference type="InterPro" id="IPR045550">
    <property type="entry name" value="AARE_N"/>
</dbReference>
<keyword evidence="7" id="KW-0378">Hydrolase</keyword>
<proteinExistence type="inferred from homology"/>
<evidence type="ECO:0000256" key="4">
    <source>
        <dbReference type="ARBA" id="ARBA00011881"/>
    </source>
</evidence>
<evidence type="ECO:0000313" key="11">
    <source>
        <dbReference type="Proteomes" id="UP000288716"/>
    </source>
</evidence>
<dbReference type="Pfam" id="PF19283">
    <property type="entry name" value="APEH_N"/>
    <property type="match status" value="1"/>
</dbReference>
<comment type="similarity">
    <text evidence="3">Belongs to the peptidase S9C family.</text>
</comment>
<keyword evidence="11" id="KW-1185">Reference proteome</keyword>
<dbReference type="GO" id="GO:0008242">
    <property type="term" value="F:omega peptidase activity"/>
    <property type="evidence" value="ECO:0007669"/>
    <property type="project" value="UniProtKB-EC"/>
</dbReference>
<accession>A0A443S774</accession>
<dbReference type="GO" id="GO:0004252">
    <property type="term" value="F:serine-type endopeptidase activity"/>
    <property type="evidence" value="ECO:0007669"/>
    <property type="project" value="TreeGrafter"/>
</dbReference>
<dbReference type="GO" id="GO:0005737">
    <property type="term" value="C:cytoplasm"/>
    <property type="evidence" value="ECO:0007669"/>
    <property type="project" value="UniProtKB-SubCell"/>
</dbReference>
<feature type="domain" description="Acylamino-acid-releasing enzyme N-terminal" evidence="9">
    <location>
        <begin position="7"/>
        <end position="423"/>
    </location>
</feature>
<dbReference type="PANTHER" id="PTHR42776:SF4">
    <property type="entry name" value="ACYLAMINO-ACID-RELEASING ENZYME"/>
    <property type="match status" value="1"/>
</dbReference>
<name>A0A443S774_9ACAR</name>
<dbReference type="SUPFAM" id="SSF53474">
    <property type="entry name" value="alpha/beta-Hydrolases"/>
    <property type="match status" value="1"/>
</dbReference>
<dbReference type="AlphaFoldDB" id="A0A443S774"/>
<reference evidence="10 11" key="1">
    <citation type="journal article" date="2018" name="Gigascience">
        <title>Genomes of trombidid mites reveal novel predicted allergens and laterally-transferred genes associated with secondary metabolism.</title>
        <authorList>
            <person name="Dong X."/>
            <person name="Chaisiri K."/>
            <person name="Xia D."/>
            <person name="Armstrong S.D."/>
            <person name="Fang Y."/>
            <person name="Donnelly M.J."/>
            <person name="Kadowaki T."/>
            <person name="McGarry J.W."/>
            <person name="Darby A.C."/>
            <person name="Makepeace B.L."/>
        </authorList>
    </citation>
    <scope>NUCLEOTIDE SEQUENCE [LARGE SCALE GENOMIC DNA]</scope>
    <source>
        <strain evidence="10">UoL-UT</strain>
    </source>
</reference>
<dbReference type="InterPro" id="IPR029058">
    <property type="entry name" value="AB_hydrolase_fold"/>
</dbReference>
<comment type="subunit">
    <text evidence="4">Homotetramer.</text>
</comment>
<dbReference type="EMBL" id="NCKV01006590">
    <property type="protein sequence ID" value="RWS23361.1"/>
    <property type="molecule type" value="Genomic_DNA"/>
</dbReference>
<dbReference type="GO" id="GO:0006508">
    <property type="term" value="P:proteolysis"/>
    <property type="evidence" value="ECO:0007669"/>
    <property type="project" value="InterPro"/>
</dbReference>
<evidence type="ECO:0000256" key="1">
    <source>
        <dbReference type="ARBA" id="ARBA00000721"/>
    </source>
</evidence>